<name>A0A2S0MRA9_9RHOB</name>
<reference evidence="3" key="1">
    <citation type="submission" date="2018-03" db="EMBL/GenBank/DDBJ databases">
        <title>Genomic analysis of the strain SH-1 isolated from shrimp intestine.</title>
        <authorList>
            <person name="Kim Y.-S."/>
            <person name="Kim S.-E."/>
            <person name="Kim K.-H."/>
        </authorList>
    </citation>
    <scope>NUCLEOTIDE SEQUENCE [LARGE SCALE GENOMIC DNA]</scope>
    <source>
        <strain evidence="3">SH-1</strain>
    </source>
</reference>
<accession>A0A2S0MRA9</accession>
<protein>
    <recommendedName>
        <fullName evidence="4">Aspartate carbamoyltransferase catalytic subunit</fullName>
    </recommendedName>
</protein>
<organism evidence="2 3">
    <name type="scientific">Pukyongiella litopenaei</name>
    <dbReference type="NCBI Taxonomy" id="2605946"/>
    <lineage>
        <taxon>Bacteria</taxon>
        <taxon>Pseudomonadati</taxon>
        <taxon>Pseudomonadota</taxon>
        <taxon>Alphaproteobacteria</taxon>
        <taxon>Rhodobacterales</taxon>
        <taxon>Paracoccaceae</taxon>
        <taxon>Pukyongiella</taxon>
    </lineage>
</organism>
<keyword evidence="1" id="KW-0472">Membrane</keyword>
<keyword evidence="3" id="KW-1185">Reference proteome</keyword>
<dbReference type="KEGG" id="thas:C6Y53_12150"/>
<evidence type="ECO:0008006" key="4">
    <source>
        <dbReference type="Google" id="ProtNLM"/>
    </source>
</evidence>
<gene>
    <name evidence="2" type="ORF">C6Y53_12150</name>
</gene>
<dbReference type="EMBL" id="CP027665">
    <property type="protein sequence ID" value="AVO38367.1"/>
    <property type="molecule type" value="Genomic_DNA"/>
</dbReference>
<feature type="transmembrane region" description="Helical" evidence="1">
    <location>
        <begin position="153"/>
        <end position="173"/>
    </location>
</feature>
<evidence type="ECO:0000313" key="3">
    <source>
        <dbReference type="Proteomes" id="UP000237655"/>
    </source>
</evidence>
<dbReference type="Proteomes" id="UP000237655">
    <property type="component" value="Chromosome"/>
</dbReference>
<keyword evidence="1" id="KW-0812">Transmembrane</keyword>
<dbReference type="RefSeq" id="WP_106472681.1">
    <property type="nucleotide sequence ID" value="NZ_CP027665.1"/>
</dbReference>
<proteinExistence type="predicted"/>
<sequence length="174" mass="18111">MTDPLQVRAGERGVIRLFALDLPPEQVTFLREPGALAQVLGVPALDEAQADILTPADLGDIGLSGYLVDGAGVPPGQIAPDAARLDARKRPVLVLRSRAFDAAATIAPAPGVRLIGTYGETLPDWGGAEPIASASARPAPVSPRARRDRARRIGGSVFAVVMLVLAAILLMVLL</sequence>
<evidence type="ECO:0000313" key="2">
    <source>
        <dbReference type="EMBL" id="AVO38367.1"/>
    </source>
</evidence>
<evidence type="ECO:0000256" key="1">
    <source>
        <dbReference type="SAM" id="Phobius"/>
    </source>
</evidence>
<keyword evidence="1" id="KW-1133">Transmembrane helix</keyword>
<dbReference type="AlphaFoldDB" id="A0A2S0MRA9"/>